<keyword evidence="2" id="KW-1185">Reference proteome</keyword>
<name>A0A1J4KTR7_9EUKA</name>
<evidence type="ECO:0000313" key="1">
    <source>
        <dbReference type="EMBL" id="OHT13054.1"/>
    </source>
</evidence>
<protein>
    <submittedName>
        <fullName evidence="1">Uncharacterized protein</fullName>
    </submittedName>
</protein>
<gene>
    <name evidence="1" type="ORF">TRFO_03474</name>
</gene>
<evidence type="ECO:0000313" key="2">
    <source>
        <dbReference type="Proteomes" id="UP000179807"/>
    </source>
</evidence>
<proteinExistence type="predicted"/>
<dbReference type="VEuPathDB" id="TrichDB:TRFO_03474"/>
<dbReference type="GeneID" id="94826022"/>
<dbReference type="AlphaFoldDB" id="A0A1J4KTR7"/>
<reference evidence="1" key="1">
    <citation type="submission" date="2016-10" db="EMBL/GenBank/DDBJ databases">
        <authorList>
            <person name="Benchimol M."/>
            <person name="Almeida L.G."/>
            <person name="Vasconcelos A.T."/>
            <person name="Perreira-Neves A."/>
            <person name="Rosa I.A."/>
            <person name="Tasca T."/>
            <person name="Bogo M.R."/>
            <person name="de Souza W."/>
        </authorList>
    </citation>
    <scope>NUCLEOTIDE SEQUENCE [LARGE SCALE GENOMIC DNA]</scope>
    <source>
        <strain evidence="1">K</strain>
    </source>
</reference>
<sequence length="481" mass="55424">MPKNIDFAILSDPDSPDFLDELKKSPQLVKEVNAPRYFETLLSLFAQIPSRPIGKTIMKVLYEALSRDSILEIFASQQFALSLPYSPKYYLDEILDILYLIVTRVPNTITSSLSQKFETLIRHRGKKTLMLIMFYSQHFNSLSDPWPIIDLLFIGSDRFSAFDTASQYVMLLSLLIQSFPEFRANRCQPAWQIISQLLTTEENNEIIRFSYEALAGIESVDKSNKVDYTLATKHLRVSDLQSSVLSLLLLAPIEEKAILNNHQLIINLVKSATKNVKATLILMNLCTTIPEVNEALSSDSSWIKRPLPTFIDTLRLFLVFYKHIKGTDYELPHEFSDMIIQINGIKGEVATNLMAIVLRKIELNQTVFDDLCNSQFFENFIKRGNDDKSFYNYLLMADTIGRFSYTSDLISYCPLIYDAIEKKTEMFAEACQVGINLCRHNQLKKEFKKIGIVYLLHSKLTEELTRKHAKRFLKALDEYEY</sequence>
<comment type="caution">
    <text evidence="1">The sequence shown here is derived from an EMBL/GenBank/DDBJ whole genome shotgun (WGS) entry which is preliminary data.</text>
</comment>
<dbReference type="RefSeq" id="XP_068366190.1">
    <property type="nucleotide sequence ID" value="XM_068491318.1"/>
</dbReference>
<dbReference type="Proteomes" id="UP000179807">
    <property type="component" value="Unassembled WGS sequence"/>
</dbReference>
<dbReference type="EMBL" id="MLAK01000549">
    <property type="protein sequence ID" value="OHT13054.1"/>
    <property type="molecule type" value="Genomic_DNA"/>
</dbReference>
<organism evidence="1 2">
    <name type="scientific">Tritrichomonas foetus</name>
    <dbReference type="NCBI Taxonomy" id="1144522"/>
    <lineage>
        <taxon>Eukaryota</taxon>
        <taxon>Metamonada</taxon>
        <taxon>Parabasalia</taxon>
        <taxon>Tritrichomonadida</taxon>
        <taxon>Tritrichomonadidae</taxon>
        <taxon>Tritrichomonas</taxon>
    </lineage>
</organism>
<accession>A0A1J4KTR7</accession>